<reference evidence="3" key="1">
    <citation type="submission" date="2021-11" db="EMBL/GenBank/DDBJ databases">
        <authorList>
            <consortium name="Genoscope - CEA"/>
            <person name="William W."/>
        </authorList>
    </citation>
    <scope>NUCLEOTIDE SEQUENCE</scope>
</reference>
<dbReference type="AlphaFoldDB" id="A0A8J2WZN9"/>
<evidence type="ECO:0000256" key="2">
    <source>
        <dbReference type="SAM" id="SignalP"/>
    </source>
</evidence>
<name>A0A8J2WZN9_9STRA</name>
<comment type="caution">
    <text evidence="3">The sequence shown here is derived from an EMBL/GenBank/DDBJ whole genome shotgun (WGS) entry which is preliminary data.</text>
</comment>
<dbReference type="EMBL" id="CAKKNE010000002">
    <property type="protein sequence ID" value="CAH0368291.1"/>
    <property type="molecule type" value="Genomic_DNA"/>
</dbReference>
<keyword evidence="1" id="KW-1133">Transmembrane helix</keyword>
<dbReference type="Proteomes" id="UP000789595">
    <property type="component" value="Unassembled WGS sequence"/>
</dbReference>
<feature type="signal peptide" evidence="2">
    <location>
        <begin position="1"/>
        <end position="28"/>
    </location>
</feature>
<protein>
    <submittedName>
        <fullName evidence="3">Uncharacterized protein</fullName>
    </submittedName>
</protein>
<sequence>MPSARRVNLLRALIACSLLLVALSVARSELTAWLLESTGVKKVFDDLIMGAMIILVYEILPLIILFSPLILVVLIIVVYRHCRHRKKRINYNPIAMITAEERKERAKQYMAQFNPSQARPVVEAAPVAKMV</sequence>
<evidence type="ECO:0000313" key="3">
    <source>
        <dbReference type="EMBL" id="CAH0368291.1"/>
    </source>
</evidence>
<keyword evidence="1" id="KW-0812">Transmembrane</keyword>
<evidence type="ECO:0000256" key="1">
    <source>
        <dbReference type="SAM" id="Phobius"/>
    </source>
</evidence>
<feature type="chain" id="PRO_5035200007" evidence="2">
    <location>
        <begin position="29"/>
        <end position="131"/>
    </location>
</feature>
<keyword evidence="4" id="KW-1185">Reference proteome</keyword>
<keyword evidence="1" id="KW-0472">Membrane</keyword>
<organism evidence="3 4">
    <name type="scientific">Pelagomonas calceolata</name>
    <dbReference type="NCBI Taxonomy" id="35677"/>
    <lineage>
        <taxon>Eukaryota</taxon>
        <taxon>Sar</taxon>
        <taxon>Stramenopiles</taxon>
        <taxon>Ochrophyta</taxon>
        <taxon>Pelagophyceae</taxon>
        <taxon>Pelagomonadales</taxon>
        <taxon>Pelagomonadaceae</taxon>
        <taxon>Pelagomonas</taxon>
    </lineage>
</organism>
<accession>A0A8J2WZN9</accession>
<evidence type="ECO:0000313" key="4">
    <source>
        <dbReference type="Proteomes" id="UP000789595"/>
    </source>
</evidence>
<feature type="transmembrane region" description="Helical" evidence="1">
    <location>
        <begin position="52"/>
        <end position="79"/>
    </location>
</feature>
<gene>
    <name evidence="3" type="ORF">PECAL_2P13510</name>
</gene>
<proteinExistence type="predicted"/>
<keyword evidence="2" id="KW-0732">Signal</keyword>